<dbReference type="Gene3D" id="3.30.70.2970">
    <property type="entry name" value="Protein of unknown function (DUF541), domain 2"/>
    <property type="match status" value="1"/>
</dbReference>
<dbReference type="InterPro" id="IPR007497">
    <property type="entry name" value="SIMPL/DUF541"/>
</dbReference>
<dbReference type="Pfam" id="PF04402">
    <property type="entry name" value="SIMPL"/>
    <property type="match status" value="1"/>
</dbReference>
<dbReference type="Gene3D" id="3.30.110.170">
    <property type="entry name" value="Protein of unknown function (DUF541), domain 1"/>
    <property type="match status" value="1"/>
</dbReference>
<name>A0ABR7VK00_VIRHA</name>
<reference evidence="1 2" key="1">
    <citation type="submission" date="2020-09" db="EMBL/GenBank/DDBJ databases">
        <title>Draft Genome Sequences of Oil-Oxidizing Bacteria Halomonas titanicae, Marinobacter lutaoensis, and Virgibacillus halodenitrificans Isolated from Highly Saline Environments.</title>
        <authorList>
            <person name="Grouzdev D.S."/>
            <person name="Sokolova D.S."/>
            <person name="Semenova E.M."/>
            <person name="Borzenkov I.A."/>
            <person name="Bidzhieva S.K."/>
            <person name="Poltaraus A.B."/>
            <person name="Nazina T.N."/>
        </authorList>
    </citation>
    <scope>NUCLEOTIDE SEQUENCE [LARGE SCALE GENOMIC DNA]</scope>
    <source>
        <strain evidence="1 2">VKM B-3472D</strain>
    </source>
</reference>
<organism evidence="1 2">
    <name type="scientific">Virgibacillus halodenitrificans</name>
    <name type="common">Bacillus halodenitrificans</name>
    <dbReference type="NCBI Taxonomy" id="1482"/>
    <lineage>
        <taxon>Bacteria</taxon>
        <taxon>Bacillati</taxon>
        <taxon>Bacillota</taxon>
        <taxon>Bacilli</taxon>
        <taxon>Bacillales</taxon>
        <taxon>Bacillaceae</taxon>
        <taxon>Virgibacillus</taxon>
    </lineage>
</organism>
<accession>A0ABR7VK00</accession>
<dbReference type="Proteomes" id="UP000621631">
    <property type="component" value="Unassembled WGS sequence"/>
</dbReference>
<dbReference type="PANTHER" id="PTHR34387:SF1">
    <property type="entry name" value="PERIPLASMIC IMMUNOGENIC PROTEIN"/>
    <property type="match status" value="1"/>
</dbReference>
<keyword evidence="2" id="KW-1185">Reference proteome</keyword>
<sequence>MYPTYIWPSRQNGESMNRTIVVTGNGEVVVEPNMAVFQLSVITESESLSQAQQQNSEIMTKVIQALVEAGIPSEQIQTISYTVEPRYDYVEGKQIFRGYEVTNTISVKNKQLEQTGYLIDLAVQNGVNRVSNVQFQVDDADVFEKQALSNALEDAVAKASVLGRTMNTTISSIPIRIKEFRSEGPVLYKTMAFSQAQTPIEPGQIIIQAALEATFNY</sequence>
<evidence type="ECO:0000313" key="1">
    <source>
        <dbReference type="EMBL" id="MBD1221570.1"/>
    </source>
</evidence>
<comment type="caution">
    <text evidence="1">The sequence shown here is derived from an EMBL/GenBank/DDBJ whole genome shotgun (WGS) entry which is preliminary data.</text>
</comment>
<gene>
    <name evidence="1" type="ORF">IC602_03035</name>
</gene>
<dbReference type="RefSeq" id="WP_019377016.1">
    <property type="nucleotide sequence ID" value="NZ_CP090006.1"/>
</dbReference>
<dbReference type="EMBL" id="JACWEZ010000002">
    <property type="protein sequence ID" value="MBD1221570.1"/>
    <property type="molecule type" value="Genomic_DNA"/>
</dbReference>
<dbReference type="InterPro" id="IPR052022">
    <property type="entry name" value="26kDa_periplasmic_antigen"/>
</dbReference>
<proteinExistence type="predicted"/>
<protein>
    <submittedName>
        <fullName evidence="1">SIMPL domain-containing protein</fullName>
    </submittedName>
</protein>
<evidence type="ECO:0000313" key="2">
    <source>
        <dbReference type="Proteomes" id="UP000621631"/>
    </source>
</evidence>
<dbReference type="PANTHER" id="PTHR34387">
    <property type="entry name" value="SLR1258 PROTEIN"/>
    <property type="match status" value="1"/>
</dbReference>